<dbReference type="RefSeq" id="XP_070314087.1">
    <property type="nucleotide sequence ID" value="XM_070457986.1"/>
</dbReference>
<gene>
    <name evidence="3" type="primary">LOC139031988</name>
</gene>
<accession>A0ABM4HET9</accession>
<evidence type="ECO:0000256" key="1">
    <source>
        <dbReference type="SAM" id="MobiDB-lite"/>
    </source>
</evidence>
<reference evidence="2" key="1">
    <citation type="journal article" date="2022" name="J. Hered.">
        <title>A De Novo Chromosome-Level Genome Assembly of the White-Tailed Deer, Odocoileus Virginianus.</title>
        <authorList>
            <person name="London E.W."/>
            <person name="Roca A.L."/>
            <person name="Novakofski J.E."/>
            <person name="Mateus-Pinilla N.E."/>
        </authorList>
    </citation>
    <scope>NUCLEOTIDE SEQUENCE [LARGE SCALE GENOMIC DNA]</scope>
</reference>
<feature type="compositionally biased region" description="Basic and acidic residues" evidence="1">
    <location>
        <begin position="74"/>
        <end position="84"/>
    </location>
</feature>
<dbReference type="GeneID" id="139031988"/>
<keyword evidence="2" id="KW-1185">Reference proteome</keyword>
<dbReference type="Proteomes" id="UP001652640">
    <property type="component" value="Chromosome 29"/>
</dbReference>
<evidence type="ECO:0000313" key="3">
    <source>
        <dbReference type="RefSeq" id="XP_070314087.1"/>
    </source>
</evidence>
<feature type="compositionally biased region" description="Basic and acidic residues" evidence="1">
    <location>
        <begin position="22"/>
        <end position="34"/>
    </location>
</feature>
<feature type="region of interest" description="Disordered" evidence="1">
    <location>
        <begin position="1"/>
        <end position="208"/>
    </location>
</feature>
<name>A0ABM4HET9_ODOVR</name>
<feature type="compositionally biased region" description="Polar residues" evidence="1">
    <location>
        <begin position="199"/>
        <end position="208"/>
    </location>
</feature>
<proteinExistence type="predicted"/>
<evidence type="ECO:0000313" key="2">
    <source>
        <dbReference type="Proteomes" id="UP001652640"/>
    </source>
</evidence>
<sequence length="208" mass="22645">MRGRFEGYGSEGDFGQFMEPVETLRSRSSVDGKTERKKKKKNVRAPQGAERDTGHPHKFTSPRPSPRLPAAPRSLEKRSRERTSRRPRQAPSPEQQSRPPPRAKGVRTRGLPTRAERAPPFPSRASGNPVASLCLRELPAGCHPGANAPRAHVHTPAAQAREPLGVEPRRTARPAGTRAHPDPCPPASPGRPSPPPASLTSSRVTFQT</sequence>
<organism evidence="2 3">
    <name type="scientific">Odocoileus virginianus</name>
    <name type="common">White-tailed deer</name>
    <dbReference type="NCBI Taxonomy" id="9874"/>
    <lineage>
        <taxon>Eukaryota</taxon>
        <taxon>Metazoa</taxon>
        <taxon>Chordata</taxon>
        <taxon>Craniata</taxon>
        <taxon>Vertebrata</taxon>
        <taxon>Euteleostomi</taxon>
        <taxon>Mammalia</taxon>
        <taxon>Eutheria</taxon>
        <taxon>Laurasiatheria</taxon>
        <taxon>Artiodactyla</taxon>
        <taxon>Ruminantia</taxon>
        <taxon>Pecora</taxon>
        <taxon>Cervidae</taxon>
        <taxon>Odocoileinae</taxon>
        <taxon>Odocoileus</taxon>
    </lineage>
</organism>
<reference evidence="3" key="2">
    <citation type="submission" date="2025-08" db="UniProtKB">
        <authorList>
            <consortium name="RefSeq"/>
        </authorList>
    </citation>
    <scope>IDENTIFICATION</scope>
    <source>
        <tissue evidence="3">Tongue muscle</tissue>
    </source>
</reference>
<feature type="compositionally biased region" description="Pro residues" evidence="1">
    <location>
        <begin position="182"/>
        <end position="197"/>
    </location>
</feature>
<protein>
    <submittedName>
        <fullName evidence="3">SH3 domain-binding protein 1-like</fullName>
    </submittedName>
</protein>